<accession>A0A7L9U4P8</accession>
<dbReference type="Gene3D" id="1.20.120.1630">
    <property type="match status" value="1"/>
</dbReference>
<evidence type="ECO:0000313" key="6">
    <source>
        <dbReference type="EMBL" id="QOL49389.1"/>
    </source>
</evidence>
<comment type="subcellular location">
    <subcellularLocation>
        <location evidence="1">Endomembrane system</location>
        <topology evidence="1">Multi-pass membrane protein</topology>
    </subcellularLocation>
</comment>
<evidence type="ECO:0000256" key="4">
    <source>
        <dbReference type="ARBA" id="ARBA00023136"/>
    </source>
</evidence>
<keyword evidence="3 5" id="KW-1133">Transmembrane helix</keyword>
<dbReference type="GO" id="GO:0008168">
    <property type="term" value="F:methyltransferase activity"/>
    <property type="evidence" value="ECO:0007669"/>
    <property type="project" value="UniProtKB-KW"/>
</dbReference>
<dbReference type="KEGG" id="mlir:LPB04_21220"/>
<dbReference type="Pfam" id="PF04191">
    <property type="entry name" value="PEMT"/>
    <property type="match status" value="1"/>
</dbReference>
<keyword evidence="6" id="KW-0489">Methyltransferase</keyword>
<dbReference type="RefSeq" id="WP_193686429.1">
    <property type="nucleotide sequence ID" value="NZ_CP062941.1"/>
</dbReference>
<organism evidence="6 7">
    <name type="scientific">Massilia litorea</name>
    <dbReference type="NCBI Taxonomy" id="2769491"/>
    <lineage>
        <taxon>Bacteria</taxon>
        <taxon>Pseudomonadati</taxon>
        <taxon>Pseudomonadota</taxon>
        <taxon>Betaproteobacteria</taxon>
        <taxon>Burkholderiales</taxon>
        <taxon>Oxalobacteraceae</taxon>
        <taxon>Telluria group</taxon>
        <taxon>Massilia</taxon>
    </lineage>
</organism>
<sequence>MSKLNVRVGNFLFRYRNGLGPLLFLLALLAGRPGFPGGRADLNLLLDCAGIALALAGQLLRIVTIGFEYIERGGRNRQVYASKLVQGGVFALCRNPLYLGNLLLAAGLALVVHSVAFYLLVLPLVSYGYVAIVAAEEAFLGEKFGAEYAQYCRRVNRWLPHLHGWRAAVGGMRFNWRRVLVKEYNTVFVVLLTLAAVKLWADYQVLGSPALPPPAGMVSAFIAWLGGYLAVRTAKKTGYVKP</sequence>
<dbReference type="GO" id="GO:0032259">
    <property type="term" value="P:methylation"/>
    <property type="evidence" value="ECO:0007669"/>
    <property type="project" value="UniProtKB-KW"/>
</dbReference>
<feature type="transmembrane region" description="Helical" evidence="5">
    <location>
        <begin position="44"/>
        <end position="63"/>
    </location>
</feature>
<keyword evidence="6" id="KW-0808">Transferase</keyword>
<dbReference type="GO" id="GO:0012505">
    <property type="term" value="C:endomembrane system"/>
    <property type="evidence" value="ECO:0007669"/>
    <property type="project" value="UniProtKB-SubCell"/>
</dbReference>
<reference evidence="6 7" key="1">
    <citation type="submission" date="2020-10" db="EMBL/GenBank/DDBJ databases">
        <title>Genome sequencing of Massilia sp. LPB0304.</title>
        <authorList>
            <person name="Kim J."/>
        </authorList>
    </citation>
    <scope>NUCLEOTIDE SEQUENCE [LARGE SCALE GENOMIC DNA]</scope>
    <source>
        <strain evidence="6 7">LPB0304</strain>
    </source>
</reference>
<dbReference type="Proteomes" id="UP000593875">
    <property type="component" value="Chromosome"/>
</dbReference>
<gene>
    <name evidence="6" type="ORF">LPB04_21220</name>
</gene>
<evidence type="ECO:0000313" key="7">
    <source>
        <dbReference type="Proteomes" id="UP000593875"/>
    </source>
</evidence>
<keyword evidence="4 5" id="KW-0472">Membrane</keyword>
<feature type="transmembrane region" description="Helical" evidence="5">
    <location>
        <begin position="213"/>
        <end position="231"/>
    </location>
</feature>
<protein>
    <submittedName>
        <fullName evidence="6">Isoprenylcysteine carboxylmethyltransferase family protein</fullName>
    </submittedName>
</protein>
<dbReference type="InterPro" id="IPR007318">
    <property type="entry name" value="Phopholipid_MeTrfase"/>
</dbReference>
<evidence type="ECO:0000256" key="3">
    <source>
        <dbReference type="ARBA" id="ARBA00022989"/>
    </source>
</evidence>
<dbReference type="PANTHER" id="PTHR12714">
    <property type="entry name" value="PROTEIN-S ISOPRENYLCYSTEINE O-METHYLTRANSFERASE"/>
    <property type="match status" value="1"/>
</dbReference>
<name>A0A7L9U4P8_9BURK</name>
<keyword evidence="2 5" id="KW-0812">Transmembrane</keyword>
<dbReference type="PANTHER" id="PTHR12714:SF9">
    <property type="entry name" value="PROTEIN-S-ISOPRENYLCYSTEINE O-METHYLTRANSFERASE"/>
    <property type="match status" value="1"/>
</dbReference>
<keyword evidence="7" id="KW-1185">Reference proteome</keyword>
<dbReference type="EMBL" id="CP062941">
    <property type="protein sequence ID" value="QOL49389.1"/>
    <property type="molecule type" value="Genomic_DNA"/>
</dbReference>
<evidence type="ECO:0000256" key="5">
    <source>
        <dbReference type="SAM" id="Phobius"/>
    </source>
</evidence>
<proteinExistence type="predicted"/>
<evidence type="ECO:0000256" key="1">
    <source>
        <dbReference type="ARBA" id="ARBA00004127"/>
    </source>
</evidence>
<dbReference type="AlphaFoldDB" id="A0A7L9U4P8"/>
<evidence type="ECO:0000256" key="2">
    <source>
        <dbReference type="ARBA" id="ARBA00022692"/>
    </source>
</evidence>